<dbReference type="AlphaFoldDB" id="A0A811U8G0"/>
<accession>A0A811U8G0</accession>
<protein>
    <submittedName>
        <fullName evidence="1">(Mediterranean fruit fly) hypothetical protein</fullName>
    </submittedName>
</protein>
<keyword evidence="2" id="KW-1185">Reference proteome</keyword>
<organism evidence="1 2">
    <name type="scientific">Ceratitis capitata</name>
    <name type="common">Mediterranean fruit fly</name>
    <name type="synonym">Tephritis capitata</name>
    <dbReference type="NCBI Taxonomy" id="7213"/>
    <lineage>
        <taxon>Eukaryota</taxon>
        <taxon>Metazoa</taxon>
        <taxon>Ecdysozoa</taxon>
        <taxon>Arthropoda</taxon>
        <taxon>Hexapoda</taxon>
        <taxon>Insecta</taxon>
        <taxon>Pterygota</taxon>
        <taxon>Neoptera</taxon>
        <taxon>Endopterygota</taxon>
        <taxon>Diptera</taxon>
        <taxon>Brachycera</taxon>
        <taxon>Muscomorpha</taxon>
        <taxon>Tephritoidea</taxon>
        <taxon>Tephritidae</taxon>
        <taxon>Ceratitis</taxon>
        <taxon>Ceratitis</taxon>
    </lineage>
</organism>
<sequence length="119" mass="13763">MLLLEHGPHAANNTFTQTAFTCSTFLWKAPTFVHLLVYMYSRVHTFRNTYIHIQIYISFHYRRNALCNISISAHPDARGAQLLIAATTVKRKEPTRVPRATEYPRSFYSYVATTNHLAM</sequence>
<evidence type="ECO:0000313" key="2">
    <source>
        <dbReference type="Proteomes" id="UP000606786"/>
    </source>
</evidence>
<name>A0A811U8G0_CERCA</name>
<comment type="caution">
    <text evidence="1">The sequence shown here is derived from an EMBL/GenBank/DDBJ whole genome shotgun (WGS) entry which is preliminary data.</text>
</comment>
<gene>
    <name evidence="1" type="ORF">CCAP1982_LOCUS3841</name>
</gene>
<proteinExistence type="predicted"/>
<evidence type="ECO:0000313" key="1">
    <source>
        <dbReference type="EMBL" id="CAD6995119.1"/>
    </source>
</evidence>
<dbReference type="Proteomes" id="UP000606786">
    <property type="component" value="Unassembled WGS sequence"/>
</dbReference>
<dbReference type="EMBL" id="CAJHJT010000001">
    <property type="protein sequence ID" value="CAD6995119.1"/>
    <property type="molecule type" value="Genomic_DNA"/>
</dbReference>
<reference evidence="1" key="1">
    <citation type="submission" date="2020-11" db="EMBL/GenBank/DDBJ databases">
        <authorList>
            <person name="Whitehead M."/>
        </authorList>
    </citation>
    <scope>NUCLEOTIDE SEQUENCE</scope>
    <source>
        <strain evidence="1">EGII</strain>
    </source>
</reference>